<dbReference type="Pfam" id="PF23666">
    <property type="entry name" value="Rcc01698_C"/>
    <property type="match status" value="1"/>
</dbReference>
<dbReference type="CDD" id="cd19607">
    <property type="entry name" value="GTA_TIM-barrel-like"/>
    <property type="match status" value="1"/>
</dbReference>
<dbReference type="KEGG" id="kvl:KVU_0664"/>
<dbReference type="InterPro" id="IPR032876">
    <property type="entry name" value="J_dom"/>
</dbReference>
<reference evidence="4 5" key="1">
    <citation type="journal article" date="2011" name="J. Bacteriol.">
        <title>Complete genome sequence of the industrial strain Ketogulonicigenium vulgare WSH-001.</title>
        <authorList>
            <person name="Liu L."/>
            <person name="Li Y."/>
            <person name="Zhang J."/>
            <person name="Zhou Z."/>
            <person name="Liu J."/>
            <person name="Li X."/>
            <person name="Zhou J."/>
            <person name="Du G."/>
            <person name="Wang L."/>
            <person name="Chen J."/>
        </authorList>
    </citation>
    <scope>NUCLEOTIDE SEQUENCE [LARGE SCALE GENOMIC DNA]</scope>
    <source>
        <strain evidence="4 5">WSH-001</strain>
    </source>
</reference>
<dbReference type="AlphaFoldDB" id="F9Y467"/>
<dbReference type="Gene3D" id="3.20.20.80">
    <property type="entry name" value="Glycosidases"/>
    <property type="match status" value="1"/>
</dbReference>
<sequence length="1269" mass="136644">MATLVLSAVGASVGASIGGGILGLSSAVIGRAVGAVAGSLIDQRILGGGAQPVETGRIDRFRVTGASEGAAMARLYGRMRVGGQVIWATKFMETSTQTRAGKGQPKTTTFSYTTSLAIALCEGPINGIGRIWADGTEIAPTDLSLRLYHGHMDQLPDPRISAVEGADNTPAYRGTAYVVIEDLDLGPYGNRVPQFSFEVIRNDPARDDTFAGAVQAVAMIPGTGEYALSDTPVALRYSYADEGTQNENTPSGQSDFLTALDQLNTELPRVTSVSLVVSWFGDDLRAGQCKVQPKVEQTAFDAPDQPWRAGGITRSAAATVPRVGGSPIYGGTPSDAAVISAIRTIRARGQEVMFYPFILMDQLADNTLPNPWTGQAGQPPLPWRGRITTSLAPGQPGTTDGTAAARAEVAAFFGTATPAHFTRTGERVHYTGPNEWSLRRFILHYAHLCAAAGGVDSFCISSEMVALTQVRDDIGFPAVSALMALAADVRSILGPDTLITYAADWSEYHGYQPLGTGDKLFHLDPLWAHEDIDFIGIDNYMPLSDWRDGDSHLDAQAGAIYNLDYLTANVAGGEMYDWFYHSPEARDAQIRTAITDGYDQPWMWRVKDILGWWSHAHFDRVDGAQGPQSPWLPRSKPIRFTEIGCAAIDKGTNQPNKFLDPKSSESALPYYSNGLRDDFIQLQYLRALNRHFADPSQNPTSEIYDGPMVEMDYAHVWAWDARPYPWLPARGDLWSDGANYDRGHWLNGRAGGQALAAVADQICTDAGLSANTDALWGMVQGYAMDRIETGRAALQPLMLAHGFDAVDRDGALHLITRHGRPIATREMDDLVAHDAPALVRTRLPEAELAGQVRVAFVAAGGDFSIGGAEATLADTPRDTVSTSDLPLLMSRADATRAAERWLLESRLAREVATFTLPPSDAWLRVGDVLTLAGDDYRIDQLERAEALGITATRTSRSLFLPHDAVEDIPQPAAFAPPMPVAATFLDLPSETGPSFAVALTSATWPGEVAIHAGPPLVELARSAAPAVVGETLNDLSAARAGIWDRGPALRVRLVSGTLASHLPEALLSGANLAAIGDGTSDIWEVFQFAEAALVAPNEYALSLRLRGQGGSDGVMPPVWPAGSRFVLLDNRLTPLDVPRGVSRDWHWGPVQRPMSDRTWRQANRAFTGVGLRPYAPCHLRVSDTAVTWQRRTRSGGDSWDGIDVPLGEERELYRLRMYQSGALLREVMLDTPAFAYPAAMRAADGAGVTVEVAQMSQVFGAGPALVGAI</sequence>
<proteinExistence type="predicted"/>
<feature type="domain" description="GTA TIM-barrel-like" evidence="1">
    <location>
        <begin position="436"/>
        <end position="728"/>
    </location>
</feature>
<dbReference type="RefSeq" id="WP_013383960.1">
    <property type="nucleotide sequence ID" value="NC_017384.1"/>
</dbReference>
<name>F9Y467_KETVW</name>
<keyword evidence="5" id="KW-1185">Reference proteome</keyword>
<gene>
    <name evidence="4" type="ordered locus">KVU_0664</name>
</gene>
<feature type="domain" description="Rcc01698-like C-terminal" evidence="3">
    <location>
        <begin position="1026"/>
        <end position="1126"/>
    </location>
</feature>
<evidence type="ECO:0000259" key="3">
    <source>
        <dbReference type="Pfam" id="PF23666"/>
    </source>
</evidence>
<dbReference type="Pfam" id="PF13547">
    <property type="entry name" value="GTA_TIM"/>
    <property type="match status" value="1"/>
</dbReference>
<dbReference type="Pfam" id="PF13550">
    <property type="entry name" value="Phage-tail_3"/>
    <property type="match status" value="1"/>
</dbReference>
<accession>F9Y467</accession>
<protein>
    <submittedName>
        <fullName evidence="4">Putative gene transfer agent protein</fullName>
    </submittedName>
</protein>
<dbReference type="PATRIC" id="fig|759362.5.peg.695"/>
<evidence type="ECO:0000313" key="4">
    <source>
        <dbReference type="EMBL" id="AEM40503.1"/>
    </source>
</evidence>
<dbReference type="eggNOG" id="ENOG502Z84H">
    <property type="taxonomic scope" value="Bacteria"/>
</dbReference>
<evidence type="ECO:0000259" key="2">
    <source>
        <dbReference type="Pfam" id="PF13550"/>
    </source>
</evidence>
<dbReference type="Proteomes" id="UP000000692">
    <property type="component" value="Chromosome"/>
</dbReference>
<evidence type="ECO:0000259" key="1">
    <source>
        <dbReference type="Pfam" id="PF13547"/>
    </source>
</evidence>
<dbReference type="OrthoDB" id="8445115at2"/>
<feature type="domain" description="Tip attachment protein J" evidence="2">
    <location>
        <begin position="785"/>
        <end position="942"/>
    </location>
</feature>
<organism evidence="4 5">
    <name type="scientific">Ketogulonicigenium vulgare (strain WSH-001)</name>
    <dbReference type="NCBI Taxonomy" id="759362"/>
    <lineage>
        <taxon>Bacteria</taxon>
        <taxon>Pseudomonadati</taxon>
        <taxon>Pseudomonadota</taxon>
        <taxon>Alphaproteobacteria</taxon>
        <taxon>Rhodobacterales</taxon>
        <taxon>Roseobacteraceae</taxon>
        <taxon>Ketogulonicigenium</taxon>
    </lineage>
</organism>
<dbReference type="InterPro" id="IPR056490">
    <property type="entry name" value="Rcc01698_C"/>
</dbReference>
<dbReference type="EMBL" id="CP002018">
    <property type="protein sequence ID" value="AEM40503.1"/>
    <property type="molecule type" value="Genomic_DNA"/>
</dbReference>
<evidence type="ECO:0000313" key="5">
    <source>
        <dbReference type="Proteomes" id="UP000000692"/>
    </source>
</evidence>
<dbReference type="HOGENOM" id="CLU_007148_0_0_5"/>
<dbReference type="InterPro" id="IPR025195">
    <property type="entry name" value="GTA_TIM_dom"/>
</dbReference>